<evidence type="ECO:0000313" key="2">
    <source>
        <dbReference type="WBParaSite" id="Minc3s00719g16498"/>
    </source>
</evidence>
<keyword evidence="1" id="KW-1185">Reference proteome</keyword>
<organism evidence="1 2">
    <name type="scientific">Meloidogyne incognita</name>
    <name type="common">Southern root-knot nematode worm</name>
    <name type="synonym">Oxyuris incognita</name>
    <dbReference type="NCBI Taxonomy" id="6306"/>
    <lineage>
        <taxon>Eukaryota</taxon>
        <taxon>Metazoa</taxon>
        <taxon>Ecdysozoa</taxon>
        <taxon>Nematoda</taxon>
        <taxon>Chromadorea</taxon>
        <taxon>Rhabditida</taxon>
        <taxon>Tylenchina</taxon>
        <taxon>Tylenchomorpha</taxon>
        <taxon>Tylenchoidea</taxon>
        <taxon>Meloidogynidae</taxon>
        <taxon>Meloidogyninae</taxon>
        <taxon>Meloidogyne</taxon>
        <taxon>Meloidogyne incognita group</taxon>
    </lineage>
</organism>
<accession>A0A914LVC3</accession>
<dbReference type="Proteomes" id="UP000887563">
    <property type="component" value="Unplaced"/>
</dbReference>
<sequence>MTSFKLIRWLVYLLARSSTINCEIEAWYMWELLPQQVLSTGDASYFLSILFLLFMLLNIQTLQDVDDFANNNSDLLLRVAIPNEQEGSIEYHTFPVLPKMNASKLCRVIAHQFL</sequence>
<reference evidence="2" key="1">
    <citation type="submission" date="2022-11" db="UniProtKB">
        <authorList>
            <consortium name="WormBaseParasite"/>
        </authorList>
    </citation>
    <scope>IDENTIFICATION</scope>
</reference>
<proteinExistence type="predicted"/>
<protein>
    <submittedName>
        <fullName evidence="2">Uncharacterized protein</fullName>
    </submittedName>
</protein>
<dbReference type="AlphaFoldDB" id="A0A914LVC3"/>
<dbReference type="WBParaSite" id="Minc3s00719g16498">
    <property type="protein sequence ID" value="Minc3s00719g16498"/>
    <property type="gene ID" value="Minc3s00719g16498"/>
</dbReference>
<name>A0A914LVC3_MELIC</name>
<evidence type="ECO:0000313" key="1">
    <source>
        <dbReference type="Proteomes" id="UP000887563"/>
    </source>
</evidence>